<dbReference type="InterPro" id="IPR012640">
    <property type="entry name" value="Membr_lipoprot_lipid_attach_CS"/>
</dbReference>
<sequence>MKKYLLLFSALFVLAACNSGNNDSKENTADSTIVTTDHSKQSTSSSTKNSSTANTTSVTQTKPQNESSQTNSSHENHALSAMEELQANYPNEIFPDPATISGGKPIGVAVSEESQLLTVTYYVVEKATPLNDPILNGQSPIAQFQRKIFSTKEAAQDEVGQTYDPNGQPVDLGYDITGYQTAGAGSSFLMWQEGNWSLAVQANNLEQESPLPLAKQTVGYLERAFLPIPHEVGQISFRVTPSDYQANQVVWQDNQTVYTIMNADSMSSLKMAVSMTK</sequence>
<name>A0AAW8TIW8_9ENTE</name>
<protein>
    <submittedName>
        <fullName evidence="5">Membrane lipoprotein lipid attachment site-containing protein</fullName>
    </submittedName>
</protein>
<evidence type="ECO:0000256" key="1">
    <source>
        <dbReference type="ARBA" id="ARBA00022729"/>
    </source>
</evidence>
<dbReference type="AlphaFoldDB" id="A0AAW8TIW8"/>
<dbReference type="Proteomes" id="UP001256547">
    <property type="component" value="Unassembled WGS sequence"/>
</dbReference>
<feature type="compositionally biased region" description="Polar residues" evidence="2">
    <location>
        <begin position="62"/>
        <end position="73"/>
    </location>
</feature>
<dbReference type="RefSeq" id="WP_311800065.1">
    <property type="nucleotide sequence ID" value="NZ_JARPYR010000014.1"/>
</dbReference>
<evidence type="ECO:0000313" key="5">
    <source>
        <dbReference type="EMBL" id="MDT2636674.1"/>
    </source>
</evidence>
<evidence type="ECO:0000256" key="3">
    <source>
        <dbReference type="SAM" id="SignalP"/>
    </source>
</evidence>
<keyword evidence="1 3" id="KW-0732">Signal</keyword>
<dbReference type="Proteomes" id="UP001245561">
    <property type="component" value="Unassembled WGS sequence"/>
</dbReference>
<comment type="caution">
    <text evidence="5">The sequence shown here is derived from an EMBL/GenBank/DDBJ whole genome shotgun (WGS) entry which is preliminary data.</text>
</comment>
<feature type="signal peptide" evidence="3">
    <location>
        <begin position="1"/>
        <end position="15"/>
    </location>
</feature>
<dbReference type="EMBL" id="JARPYT010000004">
    <property type="protein sequence ID" value="MDT2636674.1"/>
    <property type="molecule type" value="Genomic_DNA"/>
</dbReference>
<dbReference type="EMBL" id="JARPYR010000014">
    <property type="protein sequence ID" value="MDT2596959.1"/>
    <property type="molecule type" value="Genomic_DNA"/>
</dbReference>
<keyword evidence="5" id="KW-0449">Lipoprotein</keyword>
<evidence type="ECO:0000313" key="4">
    <source>
        <dbReference type="EMBL" id="MDT2596959.1"/>
    </source>
</evidence>
<dbReference type="Pfam" id="PF08139">
    <property type="entry name" value="LPAM_1"/>
    <property type="match status" value="1"/>
</dbReference>
<feature type="region of interest" description="Disordered" evidence="2">
    <location>
        <begin position="20"/>
        <end position="77"/>
    </location>
</feature>
<evidence type="ECO:0000313" key="6">
    <source>
        <dbReference type="Proteomes" id="UP001245561"/>
    </source>
</evidence>
<accession>A0AAW8TIW8</accession>
<reference evidence="5 7" key="1">
    <citation type="submission" date="2023-03" db="EMBL/GenBank/DDBJ databases">
        <authorList>
            <person name="Shen W."/>
            <person name="Cai J."/>
        </authorList>
    </citation>
    <scope>NUCLEOTIDE SEQUENCE</scope>
    <source>
        <strain evidence="5">P55-2</strain>
        <strain evidence="4 7">P72-2</strain>
    </source>
</reference>
<evidence type="ECO:0000313" key="7">
    <source>
        <dbReference type="Proteomes" id="UP001256547"/>
    </source>
</evidence>
<feature type="chain" id="PRO_5043903145" evidence="3">
    <location>
        <begin position="16"/>
        <end position="277"/>
    </location>
</feature>
<gene>
    <name evidence="5" type="ORF">P7D36_04020</name>
    <name evidence="4" type="ORF">P7D39_08075</name>
</gene>
<feature type="compositionally biased region" description="Low complexity" evidence="2">
    <location>
        <begin position="41"/>
        <end position="61"/>
    </location>
</feature>
<proteinExistence type="predicted"/>
<evidence type="ECO:0000256" key="2">
    <source>
        <dbReference type="SAM" id="MobiDB-lite"/>
    </source>
</evidence>
<organism evidence="5 6">
    <name type="scientific">Enterococcus dongliensis</name>
    <dbReference type="NCBI Taxonomy" id="2559925"/>
    <lineage>
        <taxon>Bacteria</taxon>
        <taxon>Bacillati</taxon>
        <taxon>Bacillota</taxon>
        <taxon>Bacilli</taxon>
        <taxon>Lactobacillales</taxon>
        <taxon>Enterococcaceae</taxon>
        <taxon>Enterococcus</taxon>
    </lineage>
</organism>
<dbReference type="PROSITE" id="PS51257">
    <property type="entry name" value="PROKAR_LIPOPROTEIN"/>
    <property type="match status" value="1"/>
</dbReference>
<keyword evidence="7" id="KW-1185">Reference proteome</keyword>